<reference evidence="1" key="1">
    <citation type="journal article" date="2014" name="Front. Microbiol.">
        <title>High frequency of phylogenetically diverse reductive dehalogenase-homologous genes in deep subseafloor sedimentary metagenomes.</title>
        <authorList>
            <person name="Kawai M."/>
            <person name="Futagami T."/>
            <person name="Toyoda A."/>
            <person name="Takaki Y."/>
            <person name="Nishi S."/>
            <person name="Hori S."/>
            <person name="Arai W."/>
            <person name="Tsubouchi T."/>
            <person name="Morono Y."/>
            <person name="Uchiyama I."/>
            <person name="Ito T."/>
            <person name="Fujiyama A."/>
            <person name="Inagaki F."/>
            <person name="Takami H."/>
        </authorList>
    </citation>
    <scope>NUCLEOTIDE SEQUENCE</scope>
    <source>
        <strain evidence="1">Expedition CK06-06</strain>
    </source>
</reference>
<protein>
    <submittedName>
        <fullName evidence="1">Uncharacterized protein</fullName>
    </submittedName>
</protein>
<evidence type="ECO:0000313" key="1">
    <source>
        <dbReference type="EMBL" id="GAG86751.1"/>
    </source>
</evidence>
<sequence length="206" mass="24253">KSLSKRSDDCENNECIEDLQKKANYYFYKAEKTWEYMLENFKELSKVEKENLQTNLLIVNEQIIENDVEIINDNEAMKLQDPEPLIIVPENLAPFLPRTTNYLTQYKPKDLNFHAYRRYKELLSEISVDYNKMDELQNKKAGIGRTLKQLGVLYDNNDIDISEYTHLFEKYSSKLATIENVLEKLKNPEKKSGISKQQIKEAKSKI</sequence>
<organism evidence="1">
    <name type="scientific">marine sediment metagenome</name>
    <dbReference type="NCBI Taxonomy" id="412755"/>
    <lineage>
        <taxon>unclassified sequences</taxon>
        <taxon>metagenomes</taxon>
        <taxon>ecological metagenomes</taxon>
    </lineage>
</organism>
<comment type="caution">
    <text evidence="1">The sequence shown here is derived from an EMBL/GenBank/DDBJ whole genome shotgun (WGS) entry which is preliminary data.</text>
</comment>
<dbReference type="EMBL" id="BART01019485">
    <property type="protein sequence ID" value="GAG86751.1"/>
    <property type="molecule type" value="Genomic_DNA"/>
</dbReference>
<feature type="non-terminal residue" evidence="1">
    <location>
        <position position="1"/>
    </location>
</feature>
<gene>
    <name evidence="1" type="ORF">S01H4_36449</name>
</gene>
<proteinExistence type="predicted"/>
<name>X1CR54_9ZZZZ</name>
<dbReference type="AlphaFoldDB" id="X1CR54"/>
<accession>X1CR54</accession>